<protein>
    <submittedName>
        <fullName evidence="2">Uncharacterized protein</fullName>
    </submittedName>
</protein>
<feature type="transmembrane region" description="Helical" evidence="1">
    <location>
        <begin position="22"/>
        <end position="43"/>
    </location>
</feature>
<proteinExistence type="predicted"/>
<dbReference type="RefSeq" id="WP_190617411.1">
    <property type="nucleotide sequence ID" value="NZ_CP061538.1"/>
</dbReference>
<keyword evidence="1" id="KW-1133">Transmembrane helix</keyword>
<evidence type="ECO:0000313" key="2">
    <source>
        <dbReference type="EMBL" id="QNV39819.1"/>
    </source>
</evidence>
<dbReference type="AlphaFoldDB" id="A0A7H2BJH3"/>
<evidence type="ECO:0000256" key="1">
    <source>
        <dbReference type="SAM" id="Phobius"/>
    </source>
</evidence>
<reference evidence="2 3" key="1">
    <citation type="submission" date="2020-09" db="EMBL/GenBank/DDBJ databases">
        <title>Investigation of environmental microbe.</title>
        <authorList>
            <person name="Ou Y."/>
            <person name="Kang Q."/>
        </authorList>
    </citation>
    <scope>NUCLEOTIDE SEQUENCE [LARGE SCALE GENOMIC DNA]</scope>
    <source>
        <strain evidence="2 3">KJZ-9</strain>
    </source>
</reference>
<dbReference type="EMBL" id="CP061538">
    <property type="protein sequence ID" value="QNV39819.1"/>
    <property type="molecule type" value="Genomic_DNA"/>
</dbReference>
<feature type="transmembrane region" description="Helical" evidence="1">
    <location>
        <begin position="80"/>
        <end position="101"/>
    </location>
</feature>
<dbReference type="KEGG" id="rama:IDM48_10800"/>
<dbReference type="Proteomes" id="UP000516421">
    <property type="component" value="Chromosome"/>
</dbReference>
<evidence type="ECO:0000313" key="3">
    <source>
        <dbReference type="Proteomes" id="UP000516421"/>
    </source>
</evidence>
<keyword evidence="3" id="KW-1185">Reference proteome</keyword>
<sequence>MVDEYSSQEPSKLSEDRDSASIILWSLVLFLASSIALGLLVWLGTDQNLLPLCGLLIFSALLGLGLALLYPLYAASGSKAAAVVLTVLYGAVALVVGWFVLAMPAWALYSNGCCR</sequence>
<organism evidence="2 3">
    <name type="scientific">Rothia amarae</name>
    <dbReference type="NCBI Taxonomy" id="169480"/>
    <lineage>
        <taxon>Bacteria</taxon>
        <taxon>Bacillati</taxon>
        <taxon>Actinomycetota</taxon>
        <taxon>Actinomycetes</taxon>
        <taxon>Micrococcales</taxon>
        <taxon>Micrococcaceae</taxon>
        <taxon>Rothia</taxon>
    </lineage>
</organism>
<accession>A0A7H2BJH3</accession>
<keyword evidence="1" id="KW-0472">Membrane</keyword>
<name>A0A7H2BJH3_9MICC</name>
<gene>
    <name evidence="2" type="ORF">IDM48_10800</name>
</gene>
<keyword evidence="1" id="KW-0812">Transmembrane</keyword>
<feature type="transmembrane region" description="Helical" evidence="1">
    <location>
        <begin position="49"/>
        <end position="73"/>
    </location>
</feature>